<evidence type="ECO:0000256" key="8">
    <source>
        <dbReference type="SAM" id="Phobius"/>
    </source>
</evidence>
<feature type="transmembrane region" description="Helical" evidence="8">
    <location>
        <begin position="412"/>
        <end position="434"/>
    </location>
</feature>
<dbReference type="PANTHER" id="PTHR32361:SF9">
    <property type="entry name" value="FERRIC REDUCTASE TRANSMEMBRANE COMPONENT 3-RELATED"/>
    <property type="match status" value="1"/>
</dbReference>
<keyword evidence="6 8" id="KW-0472">Membrane</keyword>
<feature type="compositionally biased region" description="Low complexity" evidence="7">
    <location>
        <begin position="565"/>
        <end position="578"/>
    </location>
</feature>
<keyword evidence="2" id="KW-0813">Transport</keyword>
<evidence type="ECO:0000256" key="9">
    <source>
        <dbReference type="SAM" id="SignalP"/>
    </source>
</evidence>
<dbReference type="GO" id="GO:0005886">
    <property type="term" value="C:plasma membrane"/>
    <property type="evidence" value="ECO:0007669"/>
    <property type="project" value="TreeGrafter"/>
</dbReference>
<keyword evidence="12" id="KW-1185">Reference proteome</keyword>
<dbReference type="KEGG" id="ptkz:JDV02_002551"/>
<dbReference type="Gene3D" id="3.40.50.80">
    <property type="entry name" value="Nucleotide-binding domain of ferredoxin-NADP reductase (FNR) module"/>
    <property type="match status" value="1"/>
</dbReference>
<feature type="chain" id="PRO_5040347408" description="Ferric oxidoreductase domain-containing protein" evidence="9">
    <location>
        <begin position="22"/>
        <end position="778"/>
    </location>
</feature>
<evidence type="ECO:0000313" key="11">
    <source>
        <dbReference type="EMBL" id="UNI16078.1"/>
    </source>
</evidence>
<feature type="signal peptide" evidence="9">
    <location>
        <begin position="1"/>
        <end position="21"/>
    </location>
</feature>
<proteinExistence type="predicted"/>
<feature type="transmembrane region" description="Helical" evidence="8">
    <location>
        <begin position="378"/>
        <end position="400"/>
    </location>
</feature>
<name>A0A9Q8QB81_9HYPO</name>
<feature type="transmembrane region" description="Helical" evidence="8">
    <location>
        <begin position="339"/>
        <end position="357"/>
    </location>
</feature>
<keyword evidence="5" id="KW-0406">Ion transport</keyword>
<dbReference type="Proteomes" id="UP000829364">
    <property type="component" value="Chromosome 2"/>
</dbReference>
<dbReference type="RefSeq" id="XP_047839559.1">
    <property type="nucleotide sequence ID" value="XM_047983587.1"/>
</dbReference>
<feature type="transmembrane region" description="Helical" evidence="8">
    <location>
        <begin position="234"/>
        <end position="253"/>
    </location>
</feature>
<evidence type="ECO:0000256" key="7">
    <source>
        <dbReference type="SAM" id="MobiDB-lite"/>
    </source>
</evidence>
<dbReference type="InterPro" id="IPR051410">
    <property type="entry name" value="Ferric/Cupric_Reductase"/>
</dbReference>
<dbReference type="InterPro" id="IPR013130">
    <property type="entry name" value="Fe3_Rdtase_TM_dom"/>
</dbReference>
<evidence type="ECO:0000256" key="1">
    <source>
        <dbReference type="ARBA" id="ARBA00004141"/>
    </source>
</evidence>
<keyword evidence="9" id="KW-0732">Signal</keyword>
<evidence type="ECO:0000256" key="6">
    <source>
        <dbReference type="ARBA" id="ARBA00023136"/>
    </source>
</evidence>
<dbReference type="GO" id="GO:0015677">
    <property type="term" value="P:copper ion import"/>
    <property type="evidence" value="ECO:0007669"/>
    <property type="project" value="TreeGrafter"/>
</dbReference>
<evidence type="ECO:0000256" key="4">
    <source>
        <dbReference type="ARBA" id="ARBA00022989"/>
    </source>
</evidence>
<dbReference type="GO" id="GO:0006826">
    <property type="term" value="P:iron ion transport"/>
    <property type="evidence" value="ECO:0007669"/>
    <property type="project" value="TreeGrafter"/>
</dbReference>
<dbReference type="SFLD" id="SFLDG01168">
    <property type="entry name" value="Ferric_reductase_subgroup_(FRE"/>
    <property type="match status" value="1"/>
</dbReference>
<dbReference type="SFLD" id="SFLDS00052">
    <property type="entry name" value="Ferric_Reductase_Domain"/>
    <property type="match status" value="1"/>
</dbReference>
<dbReference type="EMBL" id="CP086355">
    <property type="protein sequence ID" value="UNI16078.1"/>
    <property type="molecule type" value="Genomic_DNA"/>
</dbReference>
<dbReference type="GeneID" id="72064512"/>
<evidence type="ECO:0000313" key="12">
    <source>
        <dbReference type="Proteomes" id="UP000829364"/>
    </source>
</evidence>
<gene>
    <name evidence="11" type="ORF">JDV02_002551</name>
</gene>
<dbReference type="Pfam" id="PF01794">
    <property type="entry name" value="Ferric_reduct"/>
    <property type="match status" value="1"/>
</dbReference>
<keyword evidence="3 8" id="KW-0812">Transmembrane</keyword>
<dbReference type="InterPro" id="IPR039261">
    <property type="entry name" value="FNR_nucleotide-bd"/>
</dbReference>
<evidence type="ECO:0000256" key="2">
    <source>
        <dbReference type="ARBA" id="ARBA00022448"/>
    </source>
</evidence>
<dbReference type="GO" id="GO:0000293">
    <property type="term" value="F:ferric-chelate reductase activity"/>
    <property type="evidence" value="ECO:0007669"/>
    <property type="project" value="TreeGrafter"/>
</dbReference>
<comment type="subcellular location">
    <subcellularLocation>
        <location evidence="1">Membrane</location>
        <topology evidence="1">Multi-pass membrane protein</topology>
    </subcellularLocation>
</comment>
<sequence>MGATWLLPALLIAGAPSYVLGDGVGMIGFGKTMYQPPCTFACRGVIAKCQLRCTPPPPPAGHGSSAGGGGHSASMTPPECYASDLAFMQTLALCIDRYCPQSDGPTLGDIEGYWGTHLATGTIATDKFPPAVSYQEALRAALMDERNATGASNETQSSSGGHAHRRRSIIVPRHGGHDDMDEVGTTPTNSSLPIIKSGAPLNVTSFIRKGDWQKQYNGFKSFEINETGHTKSTIIIVLVAVLLPVAVSLVRFVPSLARSRTWAWANSVLVYPPLWGDKHRQPSVRALGGGYVPTRGQSWYILVLVVLNVILLVAPYQYLHPQSIFPTLRKMEISTIGNRAGVMAMGNVVVLTLFAGRNNPLLALTGWNYDTYLLFHRAVGYLAIFHTVLHSVMLLASYKLSGRYDAEASKAYWIWGAVATVAASVLWPASVLAVRKRFYEVFLTVHQVLVVIILVGYFYHILYCYGMKWGYEIWCYIAGGIWAAERVFRLGRMVLMGWRSAAVTEVQGSGGEYIRVDIDGVFAHGLVYLYFPTLSWMFWENHPFSVASSMFHEKEEEEEEEEVQSSGTGTPTTSSESTKGINSSRIQLRNVTCEKTSGGQTLTRQRVTIVMRRQSGMTARLAARVAAAAGGALRLPVLVEGSYHCTPSSQLSQCTTLLCIAGGVGVSAVLPLLHEHAAARRRLCWGMRTASLLDEFRADITSLPASVQVDTSVGSRLDVEAMLREELTCRTDGDRGPTGVVVCGPPQMADTVRKEVARLARSGALRRGIVLVDETFSW</sequence>
<dbReference type="CDD" id="cd06186">
    <property type="entry name" value="NOX_Duox_like_FAD_NADP"/>
    <property type="match status" value="1"/>
</dbReference>
<keyword evidence="4 8" id="KW-1133">Transmembrane helix</keyword>
<feature type="transmembrane region" description="Helical" evidence="8">
    <location>
        <begin position="299"/>
        <end position="319"/>
    </location>
</feature>
<feature type="region of interest" description="Disordered" evidence="7">
    <location>
        <begin position="147"/>
        <end position="167"/>
    </location>
</feature>
<feature type="region of interest" description="Disordered" evidence="7">
    <location>
        <begin position="555"/>
        <end position="582"/>
    </location>
</feature>
<protein>
    <recommendedName>
        <fullName evidence="10">Ferric oxidoreductase domain-containing protein</fullName>
    </recommendedName>
</protein>
<feature type="transmembrane region" description="Helical" evidence="8">
    <location>
        <begin position="441"/>
        <end position="463"/>
    </location>
</feature>
<dbReference type="SUPFAM" id="SSF52343">
    <property type="entry name" value="Ferredoxin reductase-like, C-terminal NADP-linked domain"/>
    <property type="match status" value="1"/>
</dbReference>
<dbReference type="PANTHER" id="PTHR32361">
    <property type="entry name" value="FERRIC/CUPRIC REDUCTASE TRANSMEMBRANE COMPONENT"/>
    <property type="match status" value="1"/>
</dbReference>
<dbReference type="AlphaFoldDB" id="A0A9Q8QB81"/>
<evidence type="ECO:0000259" key="10">
    <source>
        <dbReference type="Pfam" id="PF01794"/>
    </source>
</evidence>
<dbReference type="GO" id="GO:0006879">
    <property type="term" value="P:intracellular iron ion homeostasis"/>
    <property type="evidence" value="ECO:0007669"/>
    <property type="project" value="TreeGrafter"/>
</dbReference>
<evidence type="ECO:0000256" key="3">
    <source>
        <dbReference type="ARBA" id="ARBA00022692"/>
    </source>
</evidence>
<dbReference type="OrthoDB" id="167398at2759"/>
<accession>A0A9Q8QB81</accession>
<feature type="domain" description="Ferric oxidoreductase" evidence="10">
    <location>
        <begin position="340"/>
        <end position="456"/>
    </location>
</feature>
<reference evidence="11" key="1">
    <citation type="submission" date="2021-11" db="EMBL/GenBank/DDBJ databases">
        <title>Purpureocillium_takamizusanense_genome.</title>
        <authorList>
            <person name="Nguyen N.-H."/>
        </authorList>
    </citation>
    <scope>NUCLEOTIDE SEQUENCE</scope>
    <source>
        <strain evidence="11">PT3</strain>
    </source>
</reference>
<evidence type="ECO:0000256" key="5">
    <source>
        <dbReference type="ARBA" id="ARBA00023065"/>
    </source>
</evidence>
<organism evidence="11 12">
    <name type="scientific">Purpureocillium takamizusanense</name>
    <dbReference type="NCBI Taxonomy" id="2060973"/>
    <lineage>
        <taxon>Eukaryota</taxon>
        <taxon>Fungi</taxon>
        <taxon>Dikarya</taxon>
        <taxon>Ascomycota</taxon>
        <taxon>Pezizomycotina</taxon>
        <taxon>Sordariomycetes</taxon>
        <taxon>Hypocreomycetidae</taxon>
        <taxon>Hypocreales</taxon>
        <taxon>Ophiocordycipitaceae</taxon>
        <taxon>Purpureocillium</taxon>
    </lineage>
</organism>